<dbReference type="EMBL" id="KN558531">
    <property type="protein sequence ID" value="KHJ87108.1"/>
    <property type="molecule type" value="Genomic_DNA"/>
</dbReference>
<organism evidence="1 2">
    <name type="scientific">Oesophagostomum dentatum</name>
    <name type="common">Nodular worm</name>
    <dbReference type="NCBI Taxonomy" id="61180"/>
    <lineage>
        <taxon>Eukaryota</taxon>
        <taxon>Metazoa</taxon>
        <taxon>Ecdysozoa</taxon>
        <taxon>Nematoda</taxon>
        <taxon>Chromadorea</taxon>
        <taxon>Rhabditida</taxon>
        <taxon>Rhabditina</taxon>
        <taxon>Rhabditomorpha</taxon>
        <taxon>Strongyloidea</taxon>
        <taxon>Strongylidae</taxon>
        <taxon>Oesophagostomum</taxon>
    </lineage>
</organism>
<name>A0A0B1SP57_OESDE</name>
<proteinExistence type="predicted"/>
<protein>
    <submittedName>
        <fullName evidence="1">Uncharacterized protein</fullName>
    </submittedName>
</protein>
<dbReference type="Proteomes" id="UP000053660">
    <property type="component" value="Unassembled WGS sequence"/>
</dbReference>
<sequence>MTAAMIILPNPPRPIPPPGGGVPRPPFPLWPTGWYKSSDDFDCYRACYLTVKDLRSALGSKSGSAKEVLSTAIYCYLLSNCEKRLLEYINVPADFCWDLMREARADLEFQNNIMRSLETTNKELLYKTIGRFCGRICRTHNLA</sequence>
<gene>
    <name evidence="1" type="ORF">OESDEN_13124</name>
</gene>
<reference evidence="1 2" key="1">
    <citation type="submission" date="2014-03" db="EMBL/GenBank/DDBJ databases">
        <title>Draft genome of the hookworm Oesophagostomum dentatum.</title>
        <authorList>
            <person name="Mitreva M."/>
        </authorList>
    </citation>
    <scope>NUCLEOTIDE SEQUENCE [LARGE SCALE GENOMIC DNA]</scope>
    <source>
        <strain evidence="1 2">OD-Hann</strain>
    </source>
</reference>
<accession>A0A0B1SP57</accession>
<keyword evidence="2" id="KW-1185">Reference proteome</keyword>
<evidence type="ECO:0000313" key="2">
    <source>
        <dbReference type="Proteomes" id="UP000053660"/>
    </source>
</evidence>
<dbReference type="AlphaFoldDB" id="A0A0B1SP57"/>
<evidence type="ECO:0000313" key="1">
    <source>
        <dbReference type="EMBL" id="KHJ87108.1"/>
    </source>
</evidence>